<proteinExistence type="inferred from homology"/>
<evidence type="ECO:0000256" key="4">
    <source>
        <dbReference type="ARBA" id="ARBA00016436"/>
    </source>
</evidence>
<keyword evidence="11 13" id="KW-0443">Lipid metabolism</keyword>
<evidence type="ECO:0000256" key="2">
    <source>
        <dbReference type="ARBA" id="ARBA00004870"/>
    </source>
</evidence>
<keyword evidence="8 13" id="KW-0547">Nucleotide-binding</keyword>
<dbReference type="EC" id="2.7.1.130" evidence="3 13"/>
<name>A0A378XIN0_9BURK</name>
<dbReference type="HAMAP" id="MF_00409">
    <property type="entry name" value="LpxK"/>
    <property type="match status" value="1"/>
</dbReference>
<dbReference type="InterPro" id="IPR003758">
    <property type="entry name" value="LpxK"/>
</dbReference>
<sequence length="356" mass="39498">MQSEQQDHKQQINKSLSARLQAQWQHGGCLSKSLRPLSAINSVIQLSRKVLYKTNIKTSYRAPCPVIVVGNIYVGGTGKTPVVAALIQALQDKGYQPGIISRGYGVKIGKEARVAKGANADATLIGDEPALLAQYAAIGVHPKRSLAIEALLAHYPQTNVIIADDGLQHLALQRDIEIIVQDERGIGNGLLLPAGPLRESAGKLADVDVVITNRNHQHVQRQSAENTAAKPLHIDMRLQPTAFVHVKTHQKQSLDDWLSQHKNKSIAAVAGIGNPQRFFNTLTDLGLAIEKQQAFPDHHAFQADDLTEFDQDLVLMTEKDALKCRHFADERFYFLKVEAEFSDEDFFNKIERRLKF</sequence>
<reference evidence="15 16" key="1">
    <citation type="submission" date="2018-06" db="EMBL/GenBank/DDBJ databases">
        <authorList>
            <consortium name="Pathogen Informatics"/>
            <person name="Doyle S."/>
        </authorList>
    </citation>
    <scope>NUCLEOTIDE SEQUENCE [LARGE SCALE GENOMIC DNA]</scope>
    <source>
        <strain evidence="15 16">NCTC11997</strain>
    </source>
</reference>
<feature type="binding site" evidence="13">
    <location>
        <begin position="73"/>
        <end position="80"/>
    </location>
    <ligand>
        <name>ATP</name>
        <dbReference type="ChEBI" id="CHEBI:30616"/>
    </ligand>
</feature>
<dbReference type="RefSeq" id="WP_018573479.1">
    <property type="nucleotide sequence ID" value="NZ_CP065725.1"/>
</dbReference>
<dbReference type="EMBL" id="CP065725">
    <property type="protein sequence ID" value="QPT41445.1"/>
    <property type="molecule type" value="Genomic_DNA"/>
</dbReference>
<keyword evidence="9 13" id="KW-0418">Kinase</keyword>
<dbReference type="OrthoDB" id="9766423at2"/>
<keyword evidence="7 13" id="KW-0808">Transferase</keyword>
<evidence type="ECO:0000256" key="11">
    <source>
        <dbReference type="ARBA" id="ARBA00023098"/>
    </source>
</evidence>
<dbReference type="AlphaFoldDB" id="A0A378XIN0"/>
<evidence type="ECO:0000256" key="3">
    <source>
        <dbReference type="ARBA" id="ARBA00012071"/>
    </source>
</evidence>
<dbReference type="GO" id="GO:0009029">
    <property type="term" value="F:lipid-A 4'-kinase activity"/>
    <property type="evidence" value="ECO:0007669"/>
    <property type="project" value="UniProtKB-UniRule"/>
</dbReference>
<dbReference type="EMBL" id="UGSB01000001">
    <property type="protein sequence ID" value="SUA57443.1"/>
    <property type="molecule type" value="Genomic_DNA"/>
</dbReference>
<evidence type="ECO:0000256" key="8">
    <source>
        <dbReference type="ARBA" id="ARBA00022741"/>
    </source>
</evidence>
<dbReference type="GO" id="GO:0005524">
    <property type="term" value="F:ATP binding"/>
    <property type="evidence" value="ECO:0007669"/>
    <property type="project" value="UniProtKB-UniRule"/>
</dbReference>
<evidence type="ECO:0000313" key="16">
    <source>
        <dbReference type="Proteomes" id="UP000254603"/>
    </source>
</evidence>
<evidence type="ECO:0000256" key="6">
    <source>
        <dbReference type="ARBA" id="ARBA00022556"/>
    </source>
</evidence>
<comment type="similarity">
    <text evidence="13">Belongs to the LpxK family.</text>
</comment>
<dbReference type="NCBIfam" id="TIGR00682">
    <property type="entry name" value="lpxK"/>
    <property type="match status" value="1"/>
</dbReference>
<comment type="function">
    <text evidence="1 13">Transfers the gamma-phosphate of ATP to the 4'-position of a tetraacyldisaccharide 1-phosphate intermediate (termed DS-1-P) to form tetraacyldisaccharide 1,4'-bis-phosphate (lipid IVA).</text>
</comment>
<dbReference type="PANTHER" id="PTHR42724">
    <property type="entry name" value="TETRAACYLDISACCHARIDE 4'-KINASE"/>
    <property type="match status" value="1"/>
</dbReference>
<dbReference type="UniPathway" id="UPA00359">
    <property type="reaction ID" value="UER00482"/>
</dbReference>
<evidence type="ECO:0000256" key="7">
    <source>
        <dbReference type="ARBA" id="ARBA00022679"/>
    </source>
</evidence>
<dbReference type="PANTHER" id="PTHR42724:SF1">
    <property type="entry name" value="TETRAACYLDISACCHARIDE 4'-KINASE, MITOCHONDRIAL-RELATED"/>
    <property type="match status" value="1"/>
</dbReference>
<evidence type="ECO:0000256" key="13">
    <source>
        <dbReference type="HAMAP-Rule" id="MF_00409"/>
    </source>
</evidence>
<evidence type="ECO:0000313" key="14">
    <source>
        <dbReference type="EMBL" id="QPT41445.1"/>
    </source>
</evidence>
<evidence type="ECO:0000256" key="12">
    <source>
        <dbReference type="ARBA" id="ARBA00029757"/>
    </source>
</evidence>
<accession>A0A378XIN0</accession>
<keyword evidence="10 13" id="KW-0067">ATP-binding</keyword>
<keyword evidence="6 13" id="KW-0441">Lipid A biosynthesis</keyword>
<dbReference type="CDD" id="cd01983">
    <property type="entry name" value="SIMIBI"/>
    <property type="match status" value="1"/>
</dbReference>
<comment type="pathway">
    <text evidence="2 13">Glycolipid biosynthesis; lipid IV(A) biosynthesis; lipid IV(A) from (3R)-3-hydroxytetradecanoyl-[acyl-carrier-protein] and UDP-N-acetyl-alpha-D-glucosamine: step 6/6.</text>
</comment>
<evidence type="ECO:0000256" key="10">
    <source>
        <dbReference type="ARBA" id="ARBA00022840"/>
    </source>
</evidence>
<dbReference type="SUPFAM" id="SSF52540">
    <property type="entry name" value="P-loop containing nucleoside triphosphate hydrolases"/>
    <property type="match status" value="1"/>
</dbReference>
<evidence type="ECO:0000313" key="17">
    <source>
        <dbReference type="Proteomes" id="UP000594903"/>
    </source>
</evidence>
<dbReference type="Proteomes" id="UP000594903">
    <property type="component" value="Chromosome"/>
</dbReference>
<dbReference type="Pfam" id="PF02606">
    <property type="entry name" value="LpxK"/>
    <property type="match status" value="1"/>
</dbReference>
<keyword evidence="17" id="KW-1185">Reference proteome</keyword>
<evidence type="ECO:0000256" key="9">
    <source>
        <dbReference type="ARBA" id="ARBA00022777"/>
    </source>
</evidence>
<dbReference type="InterPro" id="IPR027417">
    <property type="entry name" value="P-loop_NTPase"/>
</dbReference>
<evidence type="ECO:0000256" key="5">
    <source>
        <dbReference type="ARBA" id="ARBA00022516"/>
    </source>
</evidence>
<evidence type="ECO:0000313" key="15">
    <source>
        <dbReference type="EMBL" id="SUA57443.1"/>
    </source>
</evidence>
<dbReference type="GO" id="GO:0009245">
    <property type="term" value="P:lipid A biosynthetic process"/>
    <property type="evidence" value="ECO:0007669"/>
    <property type="project" value="UniProtKB-UniRule"/>
</dbReference>
<organism evidence="15 16">
    <name type="scientific">Oligella ureolytica</name>
    <dbReference type="NCBI Taxonomy" id="90244"/>
    <lineage>
        <taxon>Bacteria</taxon>
        <taxon>Pseudomonadati</taxon>
        <taxon>Pseudomonadota</taxon>
        <taxon>Betaproteobacteria</taxon>
        <taxon>Burkholderiales</taxon>
        <taxon>Alcaligenaceae</taxon>
        <taxon>Oligella</taxon>
    </lineage>
</organism>
<dbReference type="GO" id="GO:0005886">
    <property type="term" value="C:plasma membrane"/>
    <property type="evidence" value="ECO:0007669"/>
    <property type="project" value="TreeGrafter"/>
</dbReference>
<gene>
    <name evidence="13 15" type="primary">lpxK</name>
    <name evidence="14" type="ORF">I6G29_11600</name>
    <name evidence="15" type="ORF">NCTC11997_02388</name>
</gene>
<dbReference type="Proteomes" id="UP000254603">
    <property type="component" value="Unassembled WGS sequence"/>
</dbReference>
<dbReference type="STRING" id="1122619.GCA_000373745_00301"/>
<dbReference type="GO" id="GO:0009244">
    <property type="term" value="P:lipopolysaccharide core region biosynthetic process"/>
    <property type="evidence" value="ECO:0007669"/>
    <property type="project" value="TreeGrafter"/>
</dbReference>
<comment type="catalytic activity">
    <reaction evidence="13">
        <text>a lipid A disaccharide + ATP = a lipid IVA + ADP + H(+)</text>
        <dbReference type="Rhea" id="RHEA:67840"/>
        <dbReference type="ChEBI" id="CHEBI:15378"/>
        <dbReference type="ChEBI" id="CHEBI:30616"/>
        <dbReference type="ChEBI" id="CHEBI:176343"/>
        <dbReference type="ChEBI" id="CHEBI:176425"/>
        <dbReference type="ChEBI" id="CHEBI:456216"/>
        <dbReference type="EC" id="2.7.1.130"/>
    </reaction>
</comment>
<keyword evidence="5 13" id="KW-0444">Lipid biosynthesis</keyword>
<reference evidence="14 17" key="2">
    <citation type="submission" date="2020-12" db="EMBL/GenBank/DDBJ databases">
        <title>FDA dAtabase for Regulatory Grade micrObial Sequences (FDA-ARGOS): Supporting development and validation of Infectious Disease Dx tests.</title>
        <authorList>
            <person name="Sproer C."/>
            <person name="Gronow S."/>
            <person name="Severitt S."/>
            <person name="Schroder I."/>
            <person name="Tallon L."/>
            <person name="Sadzewicz L."/>
            <person name="Zhao X."/>
            <person name="Boylan J."/>
            <person name="Ott S."/>
            <person name="Bowen H."/>
            <person name="Vavikolanu K."/>
            <person name="Mehta A."/>
            <person name="Aluvathingal J."/>
            <person name="Nadendla S."/>
            <person name="Lowell S."/>
            <person name="Myers T."/>
            <person name="Yan Y."/>
            <person name="Sichtig H."/>
        </authorList>
    </citation>
    <scope>NUCLEOTIDE SEQUENCE [LARGE SCALE GENOMIC DNA]</scope>
    <source>
        <strain evidence="14 17">FDAARGOS_872</strain>
    </source>
</reference>
<protein>
    <recommendedName>
        <fullName evidence="4 13">Tetraacyldisaccharide 4'-kinase</fullName>
        <ecNumber evidence="3 13">2.7.1.130</ecNumber>
    </recommendedName>
    <alternativeName>
        <fullName evidence="12 13">Lipid A 4'-kinase</fullName>
    </alternativeName>
</protein>
<evidence type="ECO:0000256" key="1">
    <source>
        <dbReference type="ARBA" id="ARBA00002274"/>
    </source>
</evidence>